<dbReference type="GO" id="GO:0008726">
    <property type="term" value="F:alkanesulfonate monooxygenase activity"/>
    <property type="evidence" value="ECO:0007669"/>
    <property type="project" value="TreeGrafter"/>
</dbReference>
<dbReference type="PANTHER" id="PTHR42847:SF4">
    <property type="entry name" value="ALKANESULFONATE MONOOXYGENASE-RELATED"/>
    <property type="match status" value="1"/>
</dbReference>
<dbReference type="PANTHER" id="PTHR42847">
    <property type="entry name" value="ALKANESULFONATE MONOOXYGENASE"/>
    <property type="match status" value="1"/>
</dbReference>
<organism evidence="6">
    <name type="scientific">hydrothermal vent metagenome</name>
    <dbReference type="NCBI Taxonomy" id="652676"/>
    <lineage>
        <taxon>unclassified sequences</taxon>
        <taxon>metagenomes</taxon>
        <taxon>ecological metagenomes</taxon>
    </lineage>
</organism>
<evidence type="ECO:0000256" key="3">
    <source>
        <dbReference type="ARBA" id="ARBA00023002"/>
    </source>
</evidence>
<evidence type="ECO:0000256" key="4">
    <source>
        <dbReference type="ARBA" id="ARBA00023033"/>
    </source>
</evidence>
<evidence type="ECO:0000313" key="6">
    <source>
        <dbReference type="EMBL" id="VAW01723.1"/>
    </source>
</evidence>
<dbReference type="EMBL" id="UOEK01000217">
    <property type="protein sequence ID" value="VAW01723.1"/>
    <property type="molecule type" value="Genomic_DNA"/>
</dbReference>
<name>A0A3B0SCJ9_9ZZZZ</name>
<keyword evidence="2" id="KW-0288">FMN</keyword>
<reference evidence="6" key="1">
    <citation type="submission" date="2018-06" db="EMBL/GenBank/DDBJ databases">
        <authorList>
            <person name="Zhirakovskaya E."/>
        </authorList>
    </citation>
    <scope>NUCLEOTIDE SEQUENCE</scope>
</reference>
<proteinExistence type="predicted"/>
<keyword evidence="3" id="KW-0560">Oxidoreductase</keyword>
<protein>
    <recommendedName>
        <fullName evidence="5">Luciferase-like domain-containing protein</fullName>
    </recommendedName>
</protein>
<dbReference type="GO" id="GO:0046306">
    <property type="term" value="P:alkanesulfonate catabolic process"/>
    <property type="evidence" value="ECO:0007669"/>
    <property type="project" value="TreeGrafter"/>
</dbReference>
<dbReference type="Pfam" id="PF00296">
    <property type="entry name" value="Bac_luciferase"/>
    <property type="match status" value="1"/>
</dbReference>
<dbReference type="SUPFAM" id="SSF51679">
    <property type="entry name" value="Bacterial luciferase-like"/>
    <property type="match status" value="1"/>
</dbReference>
<dbReference type="AlphaFoldDB" id="A0A3B0SCJ9"/>
<evidence type="ECO:0000256" key="2">
    <source>
        <dbReference type="ARBA" id="ARBA00022643"/>
    </source>
</evidence>
<sequence>MGRLKLGVVINTVENPQSGVAPSWQEIEAAVTTAEQVGFDTVWVPDELQWEIEDWGGTRGWWEVVATVSAIAQATTTINVGTWVLSALHRNPGLTARVAETIDEISGGRFILGYGAGHAGRQGEAFGFPAEKIVGRYEEALTIVTDLLTNGSSTFSGEFHTTVGQVLVPRGPRPGGIPLMLGGQGPRTMRLAVQHADIWSTYANGSSEADTFVPLIERLTGICETHDRDPSTLARSIGIFVRPSGTPDDAHTFTFGPPLGGTDDDILRGLERFADIGATHLELAVPGDMAPAIERLSGVVEKAAAI</sequence>
<evidence type="ECO:0000256" key="1">
    <source>
        <dbReference type="ARBA" id="ARBA00022630"/>
    </source>
</evidence>
<keyword evidence="1" id="KW-0285">Flavoprotein</keyword>
<dbReference type="Gene3D" id="3.20.20.30">
    <property type="entry name" value="Luciferase-like domain"/>
    <property type="match status" value="1"/>
</dbReference>
<dbReference type="InterPro" id="IPR036661">
    <property type="entry name" value="Luciferase-like_sf"/>
</dbReference>
<dbReference type="InterPro" id="IPR011251">
    <property type="entry name" value="Luciferase-like_dom"/>
</dbReference>
<dbReference type="InterPro" id="IPR050172">
    <property type="entry name" value="SsuD_RutA_monooxygenase"/>
</dbReference>
<keyword evidence="4" id="KW-0503">Monooxygenase</keyword>
<feature type="domain" description="Luciferase-like" evidence="5">
    <location>
        <begin position="5"/>
        <end position="251"/>
    </location>
</feature>
<accession>A0A3B0SCJ9</accession>
<evidence type="ECO:0000259" key="5">
    <source>
        <dbReference type="Pfam" id="PF00296"/>
    </source>
</evidence>
<gene>
    <name evidence="6" type="ORF">MNBD_ACTINO02-141</name>
</gene>